<dbReference type="PANTHER" id="PTHR13800:SF12">
    <property type="entry name" value="TRANSIENT RECEPTOR POTENTIAL CATION CHANNEL SUBFAMILY M MEMBER-LIKE 2"/>
    <property type="match status" value="1"/>
</dbReference>
<dbReference type="InterPro" id="IPR002110">
    <property type="entry name" value="Ankyrin_rpt"/>
</dbReference>
<organism evidence="5 6">
    <name type="scientific">Macrostomum lignano</name>
    <dbReference type="NCBI Taxonomy" id="282301"/>
    <lineage>
        <taxon>Eukaryota</taxon>
        <taxon>Metazoa</taxon>
        <taxon>Spiralia</taxon>
        <taxon>Lophotrochozoa</taxon>
        <taxon>Platyhelminthes</taxon>
        <taxon>Rhabditophora</taxon>
        <taxon>Macrostomorpha</taxon>
        <taxon>Macrostomida</taxon>
        <taxon>Macrostomidae</taxon>
        <taxon>Macrostomum</taxon>
    </lineage>
</organism>
<sequence>MDRSKRSAQEAGRRGRVILTSDPLLRAFYENNVERMGAIIREDPAELERLLDQVHPLACLAAKEDRDDVLGLVNSLGGRLDLRNAEQMTPLHLAVMHGCMKATNFLTYLKSSDLNEPYPNGDYLLHRACVTGQPELVLQLMRVGADPNKTNAQGLLPLHKACEEESVAMAAALLPKTENVNVAGQQGRTALHIAAANQSLALIKLLLAYNADIDKYDRNKESPMDIIIQMGNKNILVGLANFLDRSVTGSFLSFKELDDNAEFSSVLRFIEAIDNEITHPTAAKKLEVPEEEASRIIGRIATEEKTDFMEFRSMLKTIAYCGLSQRIIDHKIVDKLAVAVCKQVLFREDAEMLRLIVYNTGLWPAIRSALEEDVFILYETCQEIGSTGMVGLIKHETFDTEDEMNIEDFCRFVAQVSNLPALDMSREKERDEFLKDPLQSLTLWSILTGRFDLTEDLLKTEQFDIIPMGLMCAGILRNIRFRPEIPSPTKKIMENVADKCESVAVKLLRSITEYDTSDNKVVSIQYMRCPLHPYSNKSAIDLAASGQSESFITMPSVQSALDMEWYDRLYKLPWLLRQFLVLMALIPYNPIVAFILIRLEKKKAEERRSKAATEEEEEDKEVIGVTLGSEARKRNTKDKKDEDRVGATDRRKKMRRHLTMQQSEEALTDDKPDQQQADMELARMDSRSTLLSTDRKSRGRPGRSDEEPTKAENIFKQSFDAMNKLYNTPCVKFRFHVMSHIIFVLIFSIVMVAQFRYHPTPLEIIVYLFLCGFLLEELREANMALNSGTMSEYISDGWNIIDNTAILLGLAGFVLRLFRINTKMTTSDLYTFTDSFWWCAHLTLALSCLLFWIRLLYISTVLESLGPKLKMIYIMIIRDFLPFLIILSIVMFGFGIAIHGLLFPNGYAKDNKVPLSGAEIFQRMFKITFYAMVGDYSLDLIQGSDCNNETTTKPCPHPLGKIVVLNMIMVIYIVITSVLLLNLIISLFSKTVEEVDSKSFALWQFERYNLVHEFHIRFPLPPPLNILGSVFKRISGIFLRFKARGRQDSQKLTRGFEKASVFHFLLYQAFSLRRKRKYLEGDVEIEDIDKIIGEINTNVKLMNTEIGNLTRKVAEQRDECEEDED</sequence>
<dbReference type="OrthoDB" id="10071127at2759"/>
<dbReference type="SMART" id="SM00248">
    <property type="entry name" value="ANK"/>
    <property type="match status" value="4"/>
</dbReference>
<dbReference type="GO" id="GO:0099604">
    <property type="term" value="F:ligand-gated calcium channel activity"/>
    <property type="evidence" value="ECO:0007669"/>
    <property type="project" value="TreeGrafter"/>
</dbReference>
<accession>A0A1I8G204</accession>
<evidence type="ECO:0000256" key="4">
    <source>
        <dbReference type="ARBA" id="ARBA00023136"/>
    </source>
</evidence>
<evidence type="ECO:0000256" key="3">
    <source>
        <dbReference type="ARBA" id="ARBA00022989"/>
    </source>
</evidence>
<evidence type="ECO:0000313" key="6">
    <source>
        <dbReference type="WBParaSite" id="maker-uti_cns_0000659-snap-gene-1.14-mRNA-1"/>
    </source>
</evidence>
<dbReference type="Pfam" id="PF12796">
    <property type="entry name" value="Ank_2"/>
    <property type="match status" value="1"/>
</dbReference>
<dbReference type="InterPro" id="IPR050927">
    <property type="entry name" value="TRPM"/>
</dbReference>
<proteinExistence type="predicted"/>
<evidence type="ECO:0000256" key="1">
    <source>
        <dbReference type="ARBA" id="ARBA00004141"/>
    </source>
</evidence>
<dbReference type="InterPro" id="IPR036770">
    <property type="entry name" value="Ankyrin_rpt-contain_sf"/>
</dbReference>
<dbReference type="AlphaFoldDB" id="A0A1I8G204"/>
<dbReference type="Proteomes" id="UP000095280">
    <property type="component" value="Unplaced"/>
</dbReference>
<dbReference type="PROSITE" id="PS50088">
    <property type="entry name" value="ANK_REPEAT"/>
    <property type="match status" value="2"/>
</dbReference>
<dbReference type="Gene3D" id="1.25.40.20">
    <property type="entry name" value="Ankyrin repeat-containing domain"/>
    <property type="match status" value="2"/>
</dbReference>
<evidence type="ECO:0000313" key="5">
    <source>
        <dbReference type="Proteomes" id="UP000095280"/>
    </source>
</evidence>
<keyword evidence="2" id="KW-0812">Transmembrane</keyword>
<comment type="subcellular location">
    <subcellularLocation>
        <location evidence="1">Membrane</location>
        <topology evidence="1">Multi-pass membrane protein</topology>
    </subcellularLocation>
</comment>
<name>A0A1I8G204_9PLAT</name>
<dbReference type="WBParaSite" id="maker-uti_cns_0000659-snap-gene-1.14-mRNA-1">
    <property type="protein sequence ID" value="maker-uti_cns_0000659-snap-gene-1.14-mRNA-1"/>
    <property type="gene ID" value="maker-uti_cns_0000659-snap-gene-1.14"/>
</dbReference>
<evidence type="ECO:0000256" key="2">
    <source>
        <dbReference type="ARBA" id="ARBA00022692"/>
    </source>
</evidence>
<dbReference type="Pfam" id="PF00520">
    <property type="entry name" value="Ion_trans"/>
    <property type="match status" value="1"/>
</dbReference>
<dbReference type="SUPFAM" id="SSF48403">
    <property type="entry name" value="Ankyrin repeat"/>
    <property type="match status" value="1"/>
</dbReference>
<dbReference type="PROSITE" id="PS50297">
    <property type="entry name" value="ANK_REP_REGION"/>
    <property type="match status" value="2"/>
</dbReference>
<reference evidence="6" key="1">
    <citation type="submission" date="2016-11" db="UniProtKB">
        <authorList>
            <consortium name="WormBaseParasite"/>
        </authorList>
    </citation>
    <scope>IDENTIFICATION</scope>
</reference>
<keyword evidence="5" id="KW-1185">Reference proteome</keyword>
<dbReference type="GO" id="GO:0005886">
    <property type="term" value="C:plasma membrane"/>
    <property type="evidence" value="ECO:0007669"/>
    <property type="project" value="TreeGrafter"/>
</dbReference>
<keyword evidence="3" id="KW-1133">Transmembrane helix</keyword>
<dbReference type="InterPro" id="IPR005821">
    <property type="entry name" value="Ion_trans_dom"/>
</dbReference>
<dbReference type="PANTHER" id="PTHR13800">
    <property type="entry name" value="TRANSIENT RECEPTOR POTENTIAL CATION CHANNEL, SUBFAMILY M, MEMBER 6"/>
    <property type="match status" value="1"/>
</dbReference>
<keyword evidence="4" id="KW-0472">Membrane</keyword>
<protein>
    <submittedName>
        <fullName evidence="6">ANK_REP_REGION domain-containing protein</fullName>
    </submittedName>
</protein>